<name>A0A1R1B4C5_PAELA</name>
<evidence type="ECO:0000313" key="2">
    <source>
        <dbReference type="EMBL" id="OME93843.1"/>
    </source>
</evidence>
<dbReference type="PANTHER" id="PTHR33360:SF2">
    <property type="entry name" value="TRANSPOSASE FOR INSERTION SEQUENCE ELEMENT IS200"/>
    <property type="match status" value="1"/>
</dbReference>
<proteinExistence type="predicted"/>
<gene>
    <name evidence="2" type="ORF">BK123_11410</name>
</gene>
<dbReference type="GO" id="GO:0006313">
    <property type="term" value="P:DNA transposition"/>
    <property type="evidence" value="ECO:0007669"/>
    <property type="project" value="InterPro"/>
</dbReference>
<dbReference type="NCBIfam" id="NF033573">
    <property type="entry name" value="transpos_IS200"/>
    <property type="match status" value="1"/>
</dbReference>
<dbReference type="SUPFAM" id="SSF143422">
    <property type="entry name" value="Transposase IS200-like"/>
    <property type="match status" value="1"/>
</dbReference>
<feature type="domain" description="Transposase IS200-like" evidence="1">
    <location>
        <begin position="11"/>
        <end position="130"/>
    </location>
</feature>
<organism evidence="2 3">
    <name type="scientific">Paenibacillus lautus</name>
    <name type="common">Bacillus lautus</name>
    <dbReference type="NCBI Taxonomy" id="1401"/>
    <lineage>
        <taxon>Bacteria</taxon>
        <taxon>Bacillati</taxon>
        <taxon>Bacillota</taxon>
        <taxon>Bacilli</taxon>
        <taxon>Bacillales</taxon>
        <taxon>Paenibacillaceae</taxon>
        <taxon>Paenibacillus</taxon>
    </lineage>
</organism>
<dbReference type="AlphaFoldDB" id="A0A1R1B4C5"/>
<dbReference type="Pfam" id="PF01797">
    <property type="entry name" value="Y1_Tnp"/>
    <property type="match status" value="1"/>
</dbReference>
<dbReference type="InterPro" id="IPR036515">
    <property type="entry name" value="Transposase_17_sf"/>
</dbReference>
<dbReference type="Proteomes" id="UP000187074">
    <property type="component" value="Unassembled WGS sequence"/>
</dbReference>
<dbReference type="STRING" id="1401.BK123_11410"/>
<evidence type="ECO:0000313" key="3">
    <source>
        <dbReference type="Proteomes" id="UP000187074"/>
    </source>
</evidence>
<protein>
    <submittedName>
        <fullName evidence="2">IS200/IS605 family transposase</fullName>
    </submittedName>
</protein>
<comment type="caution">
    <text evidence="2">The sequence shown here is derived from an EMBL/GenBank/DDBJ whole genome shotgun (WGS) entry which is preliminary data.</text>
</comment>
<dbReference type="EMBL" id="MRTF01000003">
    <property type="protein sequence ID" value="OME93843.1"/>
    <property type="molecule type" value="Genomic_DNA"/>
</dbReference>
<dbReference type="InterPro" id="IPR002686">
    <property type="entry name" value="Transposase_17"/>
</dbReference>
<evidence type="ECO:0000259" key="1">
    <source>
        <dbReference type="SMART" id="SM01321"/>
    </source>
</evidence>
<dbReference type="SMART" id="SM01321">
    <property type="entry name" value="Y1_Tnp"/>
    <property type="match status" value="1"/>
</dbReference>
<sequence>MSEIKHGRGYVYSIQYHIVWCVKYRHKVLLNGVDKRLKEMLCQIASDNNFEIVEIESDSDHVHLLVECSPQHAIPSIIKALKGVSARLLFKEFPQLKKKLWGGNLWNPSYFVATVSENTESQIRQYIQNQKVK</sequence>
<dbReference type="GO" id="GO:0003677">
    <property type="term" value="F:DNA binding"/>
    <property type="evidence" value="ECO:0007669"/>
    <property type="project" value="InterPro"/>
</dbReference>
<dbReference type="Gene3D" id="3.30.70.1290">
    <property type="entry name" value="Transposase IS200-like"/>
    <property type="match status" value="1"/>
</dbReference>
<reference evidence="2 3" key="1">
    <citation type="submission" date="2016-11" db="EMBL/GenBank/DDBJ databases">
        <title>Paenibacillus species isolates.</title>
        <authorList>
            <person name="Beno S.M."/>
        </authorList>
    </citation>
    <scope>NUCLEOTIDE SEQUENCE [LARGE SCALE GENOMIC DNA]</scope>
    <source>
        <strain evidence="2 3">FSL F4-0100</strain>
    </source>
</reference>
<dbReference type="OrthoDB" id="9798161at2"/>
<accession>A0A1R1B4C5</accession>
<dbReference type="GO" id="GO:0004803">
    <property type="term" value="F:transposase activity"/>
    <property type="evidence" value="ECO:0007669"/>
    <property type="project" value="InterPro"/>
</dbReference>
<dbReference type="PANTHER" id="PTHR33360">
    <property type="entry name" value="TRANSPOSASE FOR INSERTION SEQUENCE ELEMENT IS200"/>
    <property type="match status" value="1"/>
</dbReference>
<dbReference type="RefSeq" id="WP_076322513.1">
    <property type="nucleotide sequence ID" value="NZ_JBCNGN010000021.1"/>
</dbReference>